<organism evidence="2 3">
    <name type="scientific">Streptomyces viridosporus T7A</name>
    <dbReference type="NCBI Taxonomy" id="665577"/>
    <lineage>
        <taxon>Bacteria</taxon>
        <taxon>Bacillati</taxon>
        <taxon>Actinomycetota</taxon>
        <taxon>Actinomycetes</taxon>
        <taxon>Kitasatosporales</taxon>
        <taxon>Streptomycetaceae</taxon>
        <taxon>Streptomyces</taxon>
    </lineage>
</organism>
<feature type="region of interest" description="Disordered" evidence="1">
    <location>
        <begin position="1"/>
        <end position="45"/>
    </location>
</feature>
<dbReference type="Proteomes" id="UP000327143">
    <property type="component" value="Chromosome"/>
</dbReference>
<protein>
    <submittedName>
        <fullName evidence="2">Uncharacterized protein</fullName>
    </submittedName>
</protein>
<sequence length="113" mass="11641">MGLEGAGGRRGGGPGVTDAGPNGQDGRRSGTPPRAGVRAAAGRPPEVGNACETLVWWDARVPGRLPWSGRDGWPDRQGWGSGRWTSSRSSCSGRWRSATSGSCACGSPTCWAS</sequence>
<feature type="compositionally biased region" description="Low complexity" evidence="1">
    <location>
        <begin position="82"/>
        <end position="91"/>
    </location>
</feature>
<gene>
    <name evidence="2" type="ORF">CP969_12295</name>
</gene>
<evidence type="ECO:0000313" key="2">
    <source>
        <dbReference type="EMBL" id="QEU85415.1"/>
    </source>
</evidence>
<accession>A0ABX6ADU2</accession>
<evidence type="ECO:0000256" key="1">
    <source>
        <dbReference type="SAM" id="MobiDB-lite"/>
    </source>
</evidence>
<keyword evidence="3" id="KW-1185">Reference proteome</keyword>
<dbReference type="EMBL" id="CP023700">
    <property type="protein sequence ID" value="QEU85415.1"/>
    <property type="molecule type" value="Genomic_DNA"/>
</dbReference>
<evidence type="ECO:0000313" key="3">
    <source>
        <dbReference type="Proteomes" id="UP000327143"/>
    </source>
</evidence>
<name>A0ABX6ADU2_STRVD</name>
<proteinExistence type="predicted"/>
<feature type="compositionally biased region" description="Gly residues" evidence="1">
    <location>
        <begin position="1"/>
        <end position="15"/>
    </location>
</feature>
<reference evidence="2 3" key="1">
    <citation type="submission" date="2017-09" db="EMBL/GenBank/DDBJ databases">
        <authorList>
            <person name="Lee N."/>
            <person name="Cho B.-K."/>
        </authorList>
    </citation>
    <scope>NUCLEOTIDE SEQUENCE [LARGE SCALE GENOMIC DNA]</scope>
    <source>
        <strain evidence="2 3">ATCC 39115</strain>
    </source>
</reference>
<feature type="compositionally biased region" description="Low complexity" evidence="1">
    <location>
        <begin position="30"/>
        <end position="45"/>
    </location>
</feature>
<feature type="region of interest" description="Disordered" evidence="1">
    <location>
        <begin position="66"/>
        <end position="91"/>
    </location>
</feature>